<dbReference type="RefSeq" id="XP_038751618.1">
    <property type="nucleotide sequence ID" value="XM_038882913.1"/>
</dbReference>
<dbReference type="Proteomes" id="UP000781932">
    <property type="component" value="Unassembled WGS sequence"/>
</dbReference>
<sequence length="298" mass="34093">MPNIHNFIPDPDGPSTFAPNNPFLIAGRDASHQTPDNDEARTVLPTIENQETRASMEHSSVLESENQRVFFEADEQWRTRPSVRKRKTCEQRRLELCVEFDEAKFDAAIYGQPEASKPPAGVTIPADPIYHGPAPAAGEAPKPFYMRIDPRIHWPHDFSDEWYARKIKEVLARGGRKANFGKATQRMREQRIAEERLEAQEAAEKAAAEREGEETPSHNPPVPWSHRRPMDFGDVPEDELPSYVQNNKDWLRAAASMRENRQRTLQANALQAAGKPWEHLFLKDKNGRYINQHNEADE</sequence>
<reference evidence="2" key="2">
    <citation type="submission" date="2020-11" db="EMBL/GenBank/DDBJ databases">
        <title>Whole genome sequencing of Colletotrichum sp.</title>
        <authorList>
            <person name="Li H."/>
        </authorList>
    </citation>
    <scope>NUCLEOTIDE SEQUENCE</scope>
    <source>
        <strain evidence="2">CkLH20</strain>
    </source>
</reference>
<feature type="region of interest" description="Disordered" evidence="1">
    <location>
        <begin position="1"/>
        <end position="43"/>
    </location>
</feature>
<evidence type="ECO:0000313" key="3">
    <source>
        <dbReference type="Proteomes" id="UP000781932"/>
    </source>
</evidence>
<name>A0A9P6IGN5_9PEZI</name>
<dbReference type="AlphaFoldDB" id="A0A9P6IGN5"/>
<dbReference type="EMBL" id="JAATWM020000001">
    <property type="protein sequence ID" value="KAF9882157.1"/>
    <property type="molecule type" value="Genomic_DNA"/>
</dbReference>
<accession>A0A9P6IGN5</accession>
<dbReference type="GeneID" id="62155987"/>
<reference evidence="2" key="1">
    <citation type="submission" date="2020-03" db="EMBL/GenBank/DDBJ databases">
        <authorList>
            <person name="He L."/>
        </authorList>
    </citation>
    <scope>NUCLEOTIDE SEQUENCE</scope>
    <source>
        <strain evidence="2">CkLH20</strain>
    </source>
</reference>
<feature type="region of interest" description="Disordered" evidence="1">
    <location>
        <begin position="198"/>
        <end position="241"/>
    </location>
</feature>
<keyword evidence="3" id="KW-1185">Reference proteome</keyword>
<proteinExistence type="predicted"/>
<dbReference type="OrthoDB" id="3550599at2759"/>
<evidence type="ECO:0000313" key="2">
    <source>
        <dbReference type="EMBL" id="KAF9882157.1"/>
    </source>
</evidence>
<organism evidence="2 3">
    <name type="scientific">Colletotrichum karsti</name>
    <dbReference type="NCBI Taxonomy" id="1095194"/>
    <lineage>
        <taxon>Eukaryota</taxon>
        <taxon>Fungi</taxon>
        <taxon>Dikarya</taxon>
        <taxon>Ascomycota</taxon>
        <taxon>Pezizomycotina</taxon>
        <taxon>Sordariomycetes</taxon>
        <taxon>Hypocreomycetidae</taxon>
        <taxon>Glomerellales</taxon>
        <taxon>Glomerellaceae</taxon>
        <taxon>Colletotrichum</taxon>
        <taxon>Colletotrichum boninense species complex</taxon>
    </lineage>
</organism>
<evidence type="ECO:0000256" key="1">
    <source>
        <dbReference type="SAM" id="MobiDB-lite"/>
    </source>
</evidence>
<gene>
    <name evidence="2" type="ORF">CkaCkLH20_00193</name>
</gene>
<comment type="caution">
    <text evidence="2">The sequence shown here is derived from an EMBL/GenBank/DDBJ whole genome shotgun (WGS) entry which is preliminary data.</text>
</comment>
<protein>
    <submittedName>
        <fullName evidence="2">Uncharacterized protein</fullName>
    </submittedName>
</protein>
<feature type="compositionally biased region" description="Basic and acidic residues" evidence="1">
    <location>
        <begin position="198"/>
        <end position="216"/>
    </location>
</feature>